<feature type="region of interest" description="Disordered" evidence="1">
    <location>
        <begin position="18"/>
        <end position="44"/>
    </location>
</feature>
<dbReference type="AlphaFoldDB" id="A0A7W6PBR0"/>
<gene>
    <name evidence="2" type="ORF">GGR30_003649</name>
</gene>
<keyword evidence="3" id="KW-1185">Reference proteome</keyword>
<evidence type="ECO:0000313" key="3">
    <source>
        <dbReference type="Proteomes" id="UP000530571"/>
    </source>
</evidence>
<sequence length="82" mass="9069">MRLVVRDCFSLLGGEVRQPRDAAGSIGAPSLHLPPSTQAGPKTTSASLCEKYRFVRTSVLLVYIEVNSEKIQFEKVIFVDMI</sequence>
<accession>A0A7W6PBR0</accession>
<proteinExistence type="predicted"/>
<dbReference type="RefSeq" id="WP_183489153.1">
    <property type="nucleotide sequence ID" value="NZ_JACIDZ010000014.1"/>
</dbReference>
<dbReference type="Proteomes" id="UP000530571">
    <property type="component" value="Unassembled WGS sequence"/>
</dbReference>
<name>A0A7W6PBR0_9HYPH</name>
<reference evidence="2 3" key="1">
    <citation type="submission" date="2020-08" db="EMBL/GenBank/DDBJ databases">
        <title>Genomic Encyclopedia of Type Strains, Phase IV (KMG-IV): sequencing the most valuable type-strain genomes for metagenomic binning, comparative biology and taxonomic classification.</title>
        <authorList>
            <person name="Goeker M."/>
        </authorList>
    </citation>
    <scope>NUCLEOTIDE SEQUENCE [LARGE SCALE GENOMIC DNA]</scope>
    <source>
        <strain evidence="2 3">DSM 28101</strain>
    </source>
</reference>
<protein>
    <submittedName>
        <fullName evidence="2">Uncharacterized protein</fullName>
    </submittedName>
</protein>
<dbReference type="EMBL" id="JACIDZ010000014">
    <property type="protein sequence ID" value="MBB4123701.1"/>
    <property type="molecule type" value="Genomic_DNA"/>
</dbReference>
<comment type="caution">
    <text evidence="2">The sequence shown here is derived from an EMBL/GenBank/DDBJ whole genome shotgun (WGS) entry which is preliminary data.</text>
</comment>
<evidence type="ECO:0000256" key="1">
    <source>
        <dbReference type="SAM" id="MobiDB-lite"/>
    </source>
</evidence>
<evidence type="ECO:0000313" key="2">
    <source>
        <dbReference type="EMBL" id="MBB4123701.1"/>
    </source>
</evidence>
<organism evidence="2 3">
    <name type="scientific">Martelella radicis</name>
    <dbReference type="NCBI Taxonomy" id="1397476"/>
    <lineage>
        <taxon>Bacteria</taxon>
        <taxon>Pseudomonadati</taxon>
        <taxon>Pseudomonadota</taxon>
        <taxon>Alphaproteobacteria</taxon>
        <taxon>Hyphomicrobiales</taxon>
        <taxon>Aurantimonadaceae</taxon>
        <taxon>Martelella</taxon>
    </lineage>
</organism>
<feature type="compositionally biased region" description="Polar residues" evidence="1">
    <location>
        <begin position="35"/>
        <end position="44"/>
    </location>
</feature>